<comment type="caution">
    <text evidence="4">The sequence shown here is derived from an EMBL/GenBank/DDBJ whole genome shotgun (WGS) entry which is preliminary data.</text>
</comment>
<reference evidence="4" key="1">
    <citation type="submission" date="2020-12" db="EMBL/GenBank/DDBJ databases">
        <title>Genomic characterization of non-nitrogen-fixing Frankia strains.</title>
        <authorList>
            <person name="Carlos-Shanley C."/>
            <person name="Guerra T."/>
            <person name="Hahn D."/>
        </authorList>
    </citation>
    <scope>NUCLEOTIDE SEQUENCE</scope>
    <source>
        <strain evidence="4">CN6</strain>
    </source>
</reference>
<gene>
    <name evidence="4" type="ORF">I7412_19890</name>
</gene>
<dbReference type="Proteomes" id="UP000604475">
    <property type="component" value="Unassembled WGS sequence"/>
</dbReference>
<evidence type="ECO:0000256" key="3">
    <source>
        <dbReference type="SAM" id="MobiDB-lite"/>
    </source>
</evidence>
<dbReference type="SUPFAM" id="SSF51735">
    <property type="entry name" value="NAD(P)-binding Rossmann-fold domains"/>
    <property type="match status" value="1"/>
</dbReference>
<evidence type="ECO:0000313" key="5">
    <source>
        <dbReference type="Proteomes" id="UP000604475"/>
    </source>
</evidence>
<evidence type="ECO:0000256" key="1">
    <source>
        <dbReference type="ARBA" id="ARBA00006484"/>
    </source>
</evidence>
<dbReference type="CDD" id="cd05233">
    <property type="entry name" value="SDR_c"/>
    <property type="match status" value="1"/>
</dbReference>
<evidence type="ECO:0000256" key="2">
    <source>
        <dbReference type="ARBA" id="ARBA00023002"/>
    </source>
</evidence>
<name>A0A937URM2_9ACTN</name>
<organism evidence="4 5">
    <name type="scientific">Frankia nepalensis</name>
    <dbReference type="NCBI Taxonomy" id="1836974"/>
    <lineage>
        <taxon>Bacteria</taxon>
        <taxon>Bacillati</taxon>
        <taxon>Actinomycetota</taxon>
        <taxon>Actinomycetes</taxon>
        <taxon>Frankiales</taxon>
        <taxon>Frankiaceae</taxon>
        <taxon>Frankia</taxon>
    </lineage>
</organism>
<dbReference type="AlphaFoldDB" id="A0A937URM2"/>
<dbReference type="EMBL" id="JAEACQ010000228">
    <property type="protein sequence ID" value="MBL7629385.1"/>
    <property type="molecule type" value="Genomic_DNA"/>
</dbReference>
<comment type="similarity">
    <text evidence="1">Belongs to the short-chain dehydrogenases/reductases (SDR) family.</text>
</comment>
<protein>
    <submittedName>
        <fullName evidence="4">SDR family oxidoreductase</fullName>
    </submittedName>
</protein>
<dbReference type="InterPro" id="IPR036291">
    <property type="entry name" value="NAD(P)-bd_dom_sf"/>
</dbReference>
<evidence type="ECO:0000313" key="4">
    <source>
        <dbReference type="EMBL" id="MBL7629385.1"/>
    </source>
</evidence>
<dbReference type="GO" id="GO:0016616">
    <property type="term" value="F:oxidoreductase activity, acting on the CH-OH group of donors, NAD or NADP as acceptor"/>
    <property type="evidence" value="ECO:0007669"/>
    <property type="project" value="TreeGrafter"/>
</dbReference>
<feature type="compositionally biased region" description="Basic and acidic residues" evidence="3">
    <location>
        <begin position="222"/>
        <end position="237"/>
    </location>
</feature>
<accession>A0A937URM2</accession>
<dbReference type="Pfam" id="PF00106">
    <property type="entry name" value="adh_short"/>
    <property type="match status" value="1"/>
</dbReference>
<feature type="region of interest" description="Disordered" evidence="3">
    <location>
        <begin position="211"/>
        <end position="237"/>
    </location>
</feature>
<dbReference type="Pfam" id="PF13561">
    <property type="entry name" value="adh_short_C2"/>
    <property type="match status" value="1"/>
</dbReference>
<sequence length="287" mass="29773">MTTVGIATGAGRGMGRACAARLADTVDVLLLVDRDERAAAETAAVLSGSERRAQVNVVALDITDGDAVRGLASRVSELGRLRAVAHAAGISPTMGDWRQILTVDLVGSALLTEALAPLATAGTAVVCFASMAPLLEGGRGNPDAETVLGDPLDPHFLERLHAALGLVIESPGIAYTWAKRGVYRLVEREAVRFGRAGGRICSVSPGIIDTPMGRQEAASRSTNDRLARRTPLGREGHPDEVASAVAFLLSDEASFINGIDILVDGGVVAALRSARPAGSEQSALLPR</sequence>
<dbReference type="PANTHER" id="PTHR42760">
    <property type="entry name" value="SHORT-CHAIN DEHYDROGENASES/REDUCTASES FAMILY MEMBER"/>
    <property type="match status" value="1"/>
</dbReference>
<dbReference type="PANTHER" id="PTHR42760:SF133">
    <property type="entry name" value="3-OXOACYL-[ACYL-CARRIER-PROTEIN] REDUCTASE"/>
    <property type="match status" value="1"/>
</dbReference>
<keyword evidence="2" id="KW-0560">Oxidoreductase</keyword>
<dbReference type="InterPro" id="IPR002347">
    <property type="entry name" value="SDR_fam"/>
</dbReference>
<keyword evidence="5" id="KW-1185">Reference proteome</keyword>
<proteinExistence type="inferred from homology"/>
<dbReference type="PRINTS" id="PR00081">
    <property type="entry name" value="GDHRDH"/>
</dbReference>
<dbReference type="Gene3D" id="3.40.50.720">
    <property type="entry name" value="NAD(P)-binding Rossmann-like Domain"/>
    <property type="match status" value="1"/>
</dbReference>